<dbReference type="EMBL" id="JPUA01000034">
    <property type="protein sequence ID" value="OWV29179.1"/>
    <property type="molecule type" value="Genomic_DNA"/>
</dbReference>
<dbReference type="SUPFAM" id="SSF51735">
    <property type="entry name" value="NAD(P)-binding Rossmann-fold domains"/>
    <property type="match status" value="1"/>
</dbReference>
<dbReference type="Proteomes" id="UP000197334">
    <property type="component" value="Unassembled WGS sequence"/>
</dbReference>
<keyword evidence="5" id="KW-1185">Reference proteome</keyword>
<accession>A0A246RYD9</accession>
<dbReference type="AlphaFoldDB" id="A0A246RYD9"/>
<comment type="caution">
    <text evidence="4">The sequence shown here is derived from an EMBL/GenBank/DDBJ whole genome shotgun (WGS) entry which is preliminary data.</text>
</comment>
<dbReference type="PANTHER" id="PTHR43000">
    <property type="entry name" value="DTDP-D-GLUCOSE 4,6-DEHYDRATASE-RELATED"/>
    <property type="match status" value="1"/>
</dbReference>
<dbReference type="RefSeq" id="WP_088701188.1">
    <property type="nucleotide sequence ID" value="NZ_JPUA01000034.1"/>
</dbReference>
<evidence type="ECO:0000313" key="4">
    <source>
        <dbReference type="EMBL" id="OWV29179.1"/>
    </source>
</evidence>
<evidence type="ECO:0000259" key="3">
    <source>
        <dbReference type="Pfam" id="PF01370"/>
    </source>
</evidence>
<dbReference type="InterPro" id="IPR036291">
    <property type="entry name" value="NAD(P)-bd_dom_sf"/>
</dbReference>
<dbReference type="InterPro" id="IPR001509">
    <property type="entry name" value="Epimerase_deHydtase"/>
</dbReference>
<dbReference type="Pfam" id="PF01370">
    <property type="entry name" value="Epimerase"/>
    <property type="match status" value="1"/>
</dbReference>
<dbReference type="OrthoDB" id="9801056at2"/>
<evidence type="ECO:0000256" key="1">
    <source>
        <dbReference type="ARBA" id="ARBA00005125"/>
    </source>
</evidence>
<protein>
    <submittedName>
        <fullName evidence="4">Epimerase</fullName>
    </submittedName>
</protein>
<organism evidence="4 5">
    <name type="scientific">Halomonas campaniensis</name>
    <dbReference type="NCBI Taxonomy" id="213554"/>
    <lineage>
        <taxon>Bacteria</taxon>
        <taxon>Pseudomonadati</taxon>
        <taxon>Pseudomonadota</taxon>
        <taxon>Gammaproteobacteria</taxon>
        <taxon>Oceanospirillales</taxon>
        <taxon>Halomonadaceae</taxon>
        <taxon>Halomonas</taxon>
    </lineage>
</organism>
<feature type="domain" description="NAD-dependent epimerase/dehydratase" evidence="3">
    <location>
        <begin position="5"/>
        <end position="228"/>
    </location>
</feature>
<gene>
    <name evidence="4" type="ORF">JI62_16400</name>
</gene>
<evidence type="ECO:0000256" key="2">
    <source>
        <dbReference type="ARBA" id="ARBA00007637"/>
    </source>
</evidence>
<evidence type="ECO:0000313" key="5">
    <source>
        <dbReference type="Proteomes" id="UP000197334"/>
    </source>
</evidence>
<sequence length="305" mass="33124">MSTCLVTGGSGFTGRHLIAHLKHQGHRVVALASQPCGADETHRIDINDQGALSALVSSIAPQQVYHLAALSFVGHPTPLDFYRVNVLGTEALLQALGKLSEPPQTLLASSANVYGANGQAVIDENVPPAPVNHYANSKMAMEYIARTYAERLPIIIARPFNYTGPGQAEHFLVPKIVQHIKQRANVIELGNIQVSRDFSDVRDIVAVYHRLLNHWPTQAISGSIINVGSGEAVSLKMLIHKLQILGEHPLEVKVNPAFVRSNEIPELKASTQRLDAWVPDLKRFSLDETLAAMLEAAPAEGQRSG</sequence>
<comment type="pathway">
    <text evidence="1">Bacterial outer membrane biogenesis; LPS O-antigen biosynthesis.</text>
</comment>
<name>A0A246RYD9_9GAMM</name>
<dbReference type="Gene3D" id="3.40.50.720">
    <property type="entry name" value="NAD(P)-binding Rossmann-like Domain"/>
    <property type="match status" value="1"/>
</dbReference>
<proteinExistence type="inferred from homology"/>
<dbReference type="Gene3D" id="3.90.25.10">
    <property type="entry name" value="UDP-galactose 4-epimerase, domain 1"/>
    <property type="match status" value="1"/>
</dbReference>
<comment type="similarity">
    <text evidence="2">Belongs to the NAD(P)-dependent epimerase/dehydratase family.</text>
</comment>
<reference evidence="4 5" key="1">
    <citation type="submission" date="2014-08" db="EMBL/GenBank/DDBJ databases">
        <title>Draft genome sequence of a novel L-asparaginase producing marine bacterium, Halomonas campaniensis.</title>
        <authorList>
            <person name="Sundarakrishnan B."/>
            <person name="Moushumi Priya A."/>
            <person name="Raman G."/>
            <person name="Sakthivel N."/>
            <person name="Park S."/>
            <person name="Jayachandran S."/>
        </authorList>
    </citation>
    <scope>NUCLEOTIDE SEQUENCE [LARGE SCALE GENOMIC DNA]</scope>
    <source>
        <strain evidence="4 5">SK03</strain>
    </source>
</reference>